<gene>
    <name evidence="1" type="ORF">OQ287_14555</name>
</gene>
<sequence length="85" mass="9939">MARFLVLLAIVWLAWVAWRGWQRKRMSSAAKNPSRATPSATRLVVPCAYCRLHVPTEEALHHGRHAFCCQDHRQRFQENQGKRDQ</sequence>
<proteinExistence type="predicted"/>
<dbReference type="RefSeq" id="WP_250939801.1">
    <property type="nucleotide sequence ID" value="NZ_JAMLJK010000006.1"/>
</dbReference>
<dbReference type="NCBIfam" id="NF041023">
    <property type="entry name" value="PP0621_fam"/>
    <property type="match status" value="1"/>
</dbReference>
<dbReference type="Proteomes" id="UP001165678">
    <property type="component" value="Unassembled WGS sequence"/>
</dbReference>
<dbReference type="InterPro" id="IPR049708">
    <property type="entry name" value="PP0621-like"/>
</dbReference>
<organism evidence="1 2">
    <name type="scientific">Larsenimonas rhizosphaerae</name>
    <dbReference type="NCBI Taxonomy" id="2944682"/>
    <lineage>
        <taxon>Bacteria</taxon>
        <taxon>Pseudomonadati</taxon>
        <taxon>Pseudomonadota</taxon>
        <taxon>Gammaproteobacteria</taxon>
        <taxon>Oceanospirillales</taxon>
        <taxon>Halomonadaceae</taxon>
        <taxon>Larsenimonas</taxon>
    </lineage>
</organism>
<dbReference type="AlphaFoldDB" id="A0AA41ZQH0"/>
<keyword evidence="2" id="KW-1185">Reference proteome</keyword>
<reference evidence="1" key="1">
    <citation type="submission" date="2022-11" db="EMBL/GenBank/DDBJ databases">
        <title>Larsenimonas rhizosphaerae sp. nov., isolated from a tidal mudflat.</title>
        <authorList>
            <person name="Lee S.D."/>
            <person name="Kim I.S."/>
        </authorList>
    </citation>
    <scope>NUCLEOTIDE SEQUENCE</scope>
    <source>
        <strain evidence="1">GH2-1</strain>
    </source>
</reference>
<protein>
    <submittedName>
        <fullName evidence="1">PP0621 family protein</fullName>
    </submittedName>
</protein>
<accession>A0AA41ZQH0</accession>
<evidence type="ECO:0000313" key="1">
    <source>
        <dbReference type="EMBL" id="MCX2525465.1"/>
    </source>
</evidence>
<name>A0AA41ZQH0_9GAMM</name>
<evidence type="ECO:0000313" key="2">
    <source>
        <dbReference type="Proteomes" id="UP001165678"/>
    </source>
</evidence>
<dbReference type="EMBL" id="JAPIVE010000005">
    <property type="protein sequence ID" value="MCX2525465.1"/>
    <property type="molecule type" value="Genomic_DNA"/>
</dbReference>
<comment type="caution">
    <text evidence="1">The sequence shown here is derived from an EMBL/GenBank/DDBJ whole genome shotgun (WGS) entry which is preliminary data.</text>
</comment>